<evidence type="ECO:0000313" key="8">
    <source>
        <dbReference type="EMBL" id="KCV83019.1"/>
    </source>
</evidence>
<dbReference type="Proteomes" id="UP000024836">
    <property type="component" value="Unassembled WGS sequence"/>
</dbReference>
<protein>
    <submittedName>
        <fullName evidence="8">M48 family peptidase</fullName>
    </submittedName>
</protein>
<evidence type="ECO:0000313" key="9">
    <source>
        <dbReference type="Proteomes" id="UP000024836"/>
    </source>
</evidence>
<evidence type="ECO:0000256" key="4">
    <source>
        <dbReference type="ARBA" id="ARBA00022833"/>
    </source>
</evidence>
<name>A0A058ZN18_9RHOB</name>
<dbReference type="GO" id="GO:0016020">
    <property type="term" value="C:membrane"/>
    <property type="evidence" value="ECO:0007669"/>
    <property type="project" value="TreeGrafter"/>
</dbReference>
<evidence type="ECO:0000256" key="2">
    <source>
        <dbReference type="ARBA" id="ARBA00022723"/>
    </source>
</evidence>
<dbReference type="EMBL" id="AQQY01000002">
    <property type="protein sequence ID" value="KCV83019.1"/>
    <property type="molecule type" value="Genomic_DNA"/>
</dbReference>
<keyword evidence="1 6" id="KW-0645">Protease</keyword>
<evidence type="ECO:0000256" key="6">
    <source>
        <dbReference type="RuleBase" id="RU003983"/>
    </source>
</evidence>
<keyword evidence="5 6" id="KW-0482">Metalloprotease</keyword>
<evidence type="ECO:0000256" key="3">
    <source>
        <dbReference type="ARBA" id="ARBA00022801"/>
    </source>
</evidence>
<reference evidence="8 9" key="1">
    <citation type="submission" date="2013-04" db="EMBL/GenBank/DDBJ databases">
        <title>Shimia sp. 22II-S11-Z10 Genome Sequencing.</title>
        <authorList>
            <person name="Lai Q."/>
            <person name="Li G."/>
            <person name="Shao Z."/>
        </authorList>
    </citation>
    <scope>NUCLEOTIDE SEQUENCE [LARGE SCALE GENOMIC DNA]</scope>
    <source>
        <strain evidence="9">22II-S11-Z10</strain>
    </source>
</reference>
<dbReference type="Pfam" id="PF01435">
    <property type="entry name" value="Peptidase_M48"/>
    <property type="match status" value="1"/>
</dbReference>
<comment type="cofactor">
    <cofactor evidence="6">
        <name>Zn(2+)</name>
        <dbReference type="ChEBI" id="CHEBI:29105"/>
    </cofactor>
    <text evidence="6">Binds 1 zinc ion per subunit.</text>
</comment>
<dbReference type="eggNOG" id="COG0501">
    <property type="taxonomic scope" value="Bacteria"/>
</dbReference>
<dbReference type="GO" id="GO:0046872">
    <property type="term" value="F:metal ion binding"/>
    <property type="evidence" value="ECO:0007669"/>
    <property type="project" value="UniProtKB-KW"/>
</dbReference>
<dbReference type="GO" id="GO:0004222">
    <property type="term" value="F:metalloendopeptidase activity"/>
    <property type="evidence" value="ECO:0007669"/>
    <property type="project" value="InterPro"/>
</dbReference>
<feature type="domain" description="Peptidase M48" evidence="7">
    <location>
        <begin position="71"/>
        <end position="228"/>
    </location>
</feature>
<dbReference type="PANTHER" id="PTHR22726">
    <property type="entry name" value="METALLOENDOPEPTIDASE OMA1"/>
    <property type="match status" value="1"/>
</dbReference>
<proteinExistence type="inferred from homology"/>
<evidence type="ECO:0000256" key="1">
    <source>
        <dbReference type="ARBA" id="ARBA00022670"/>
    </source>
</evidence>
<dbReference type="GO" id="GO:0051603">
    <property type="term" value="P:proteolysis involved in protein catabolic process"/>
    <property type="evidence" value="ECO:0007669"/>
    <property type="project" value="TreeGrafter"/>
</dbReference>
<keyword evidence="3 6" id="KW-0378">Hydrolase</keyword>
<gene>
    <name evidence="8" type="ORF">ATO10_05397</name>
</gene>
<dbReference type="InterPro" id="IPR051156">
    <property type="entry name" value="Mito/Outer_Membr_Metalloprot"/>
</dbReference>
<accession>A0A058ZN18</accession>
<organism evidence="8 9">
    <name type="scientific">Actibacterium atlanticum</name>
    <dbReference type="NCBI Taxonomy" id="1461693"/>
    <lineage>
        <taxon>Bacteria</taxon>
        <taxon>Pseudomonadati</taxon>
        <taxon>Pseudomonadota</taxon>
        <taxon>Alphaproteobacteria</taxon>
        <taxon>Rhodobacterales</taxon>
        <taxon>Roseobacteraceae</taxon>
        <taxon>Actibacterium</taxon>
    </lineage>
</organism>
<sequence>MTIRFFSLMMVALLAGCVSTVRDPSPQAIAAAGPTLAPEEATRLFSDVVRRVEPVAEAECKRLQPALNCDFRIVVETDPREPPNAFQSLERSGRPRITFTASLIAEARNADELAFILGHEAAHHIEAHIPKAQRTAALGAALLGGIVASRGGSQEAIDQAAQLGAGLGARTFSKEMELEADVLGTRIADRAGYDPVRGALYFARIPDPGDQFLGTHPPNAERQQAVARTAAGL</sequence>
<dbReference type="PANTHER" id="PTHR22726:SF1">
    <property type="entry name" value="METALLOENDOPEPTIDASE OMA1, MITOCHONDRIAL"/>
    <property type="match status" value="1"/>
</dbReference>
<evidence type="ECO:0000256" key="5">
    <source>
        <dbReference type="ARBA" id="ARBA00023049"/>
    </source>
</evidence>
<keyword evidence="2" id="KW-0479">Metal-binding</keyword>
<dbReference type="Gene3D" id="3.30.2010.10">
    <property type="entry name" value="Metalloproteases ('zincins'), catalytic domain"/>
    <property type="match status" value="1"/>
</dbReference>
<keyword evidence="4 6" id="KW-0862">Zinc</keyword>
<keyword evidence="9" id="KW-1185">Reference proteome</keyword>
<dbReference type="PROSITE" id="PS51257">
    <property type="entry name" value="PROKAR_LIPOPROTEIN"/>
    <property type="match status" value="1"/>
</dbReference>
<comment type="similarity">
    <text evidence="6">Belongs to the peptidase M48 family.</text>
</comment>
<dbReference type="AlphaFoldDB" id="A0A058ZN18"/>
<dbReference type="PATRIC" id="fig|1461693.3.peg.1101"/>
<dbReference type="RefSeq" id="WP_202898644.1">
    <property type="nucleotide sequence ID" value="NZ_AQQY01000002.1"/>
</dbReference>
<dbReference type="InterPro" id="IPR001915">
    <property type="entry name" value="Peptidase_M48"/>
</dbReference>
<comment type="caution">
    <text evidence="8">The sequence shown here is derived from an EMBL/GenBank/DDBJ whole genome shotgun (WGS) entry which is preliminary data.</text>
</comment>
<evidence type="ECO:0000259" key="7">
    <source>
        <dbReference type="Pfam" id="PF01435"/>
    </source>
</evidence>
<dbReference type="STRING" id="1461693.ATO10_05397"/>